<evidence type="ECO:0000256" key="1">
    <source>
        <dbReference type="SAM" id="SignalP"/>
    </source>
</evidence>
<feature type="chain" id="PRO_5032870223" description="Endonuclease/exonuclease/phosphatase domain-containing protein" evidence="1">
    <location>
        <begin position="18"/>
        <end position="296"/>
    </location>
</feature>
<reference evidence="2" key="1">
    <citation type="submission" date="2021-02" db="EMBL/GenBank/DDBJ databases">
        <authorList>
            <person name="Dougan E. K."/>
            <person name="Rhodes N."/>
            <person name="Thang M."/>
            <person name="Chan C."/>
        </authorList>
    </citation>
    <scope>NUCLEOTIDE SEQUENCE</scope>
</reference>
<gene>
    <name evidence="2" type="ORF">SNAT2548_LOCUS32383</name>
</gene>
<name>A0A812UK53_9DINO</name>
<evidence type="ECO:0000313" key="2">
    <source>
        <dbReference type="EMBL" id="CAE7569466.1"/>
    </source>
</evidence>
<evidence type="ECO:0000313" key="3">
    <source>
        <dbReference type="Proteomes" id="UP000604046"/>
    </source>
</evidence>
<organism evidence="2 3">
    <name type="scientific">Symbiodinium natans</name>
    <dbReference type="NCBI Taxonomy" id="878477"/>
    <lineage>
        <taxon>Eukaryota</taxon>
        <taxon>Sar</taxon>
        <taxon>Alveolata</taxon>
        <taxon>Dinophyceae</taxon>
        <taxon>Suessiales</taxon>
        <taxon>Symbiodiniaceae</taxon>
        <taxon>Symbiodinium</taxon>
    </lineage>
</organism>
<feature type="signal peptide" evidence="1">
    <location>
        <begin position="1"/>
        <end position="17"/>
    </location>
</feature>
<protein>
    <recommendedName>
        <fullName evidence="4">Endonuclease/exonuclease/phosphatase domain-containing protein</fullName>
    </recommendedName>
</protein>
<sequence length="296" mass="32807">MPPWFLFLAALVFPSAAQPFDADAFDSDNECHLKDCGFNALQHRSRKSSAEQFQALNSSSPSELRIYQWNPHWQCFYLKSQQVCKERAKSLLNQGLRNMRIDFANVIELVDPSYRPPGGYGVLKATCNAKENALLIYDSSRWKPSSRGGSRASGCITHKDRAFNVQMFESLAGSPLSEVVVVGAHYPHHITVPKLRAALAQVVHSTGVQRTIFIGDTNQEHGDSVDVAQALGMPEMPAIASSPPFVSCCHKVNEGFVWKFDRIITNFGSVTEAGFFEVPSWAAPSMHRAVHAKVRV</sequence>
<dbReference type="EMBL" id="CAJNDS010002707">
    <property type="protein sequence ID" value="CAE7569466.1"/>
    <property type="molecule type" value="Genomic_DNA"/>
</dbReference>
<evidence type="ECO:0008006" key="4">
    <source>
        <dbReference type="Google" id="ProtNLM"/>
    </source>
</evidence>
<dbReference type="AlphaFoldDB" id="A0A812UK53"/>
<accession>A0A812UK53</accession>
<keyword evidence="1" id="KW-0732">Signal</keyword>
<keyword evidence="3" id="KW-1185">Reference proteome</keyword>
<dbReference type="OrthoDB" id="10429193at2759"/>
<dbReference type="Proteomes" id="UP000604046">
    <property type="component" value="Unassembled WGS sequence"/>
</dbReference>
<comment type="caution">
    <text evidence="2">The sequence shown here is derived from an EMBL/GenBank/DDBJ whole genome shotgun (WGS) entry which is preliminary data.</text>
</comment>
<proteinExistence type="predicted"/>